<sequence length="103" mass="12533">MARRFIEDKNFHAVSESGHVYLFRWLVDKWSTEAAKHVIQQLTIFYIFILIGFIFLYLMIRSTIQMRTNLRELRRSVVDALKEQRERKWDLDDYNKTLNVGFM</sequence>
<accession>A0A250X3R9</accession>
<evidence type="ECO:0000313" key="2">
    <source>
        <dbReference type="EMBL" id="GAX77717.1"/>
    </source>
</evidence>
<keyword evidence="1" id="KW-0472">Membrane</keyword>
<keyword evidence="3" id="KW-1185">Reference proteome</keyword>
<evidence type="ECO:0000256" key="1">
    <source>
        <dbReference type="SAM" id="Phobius"/>
    </source>
</evidence>
<keyword evidence="1" id="KW-1133">Transmembrane helix</keyword>
<dbReference type="AlphaFoldDB" id="A0A250X3R9"/>
<evidence type="ECO:0000313" key="3">
    <source>
        <dbReference type="Proteomes" id="UP000232323"/>
    </source>
</evidence>
<protein>
    <submittedName>
        <fullName evidence="2">Uncharacterized protein</fullName>
    </submittedName>
</protein>
<keyword evidence="1" id="KW-0812">Transmembrane</keyword>
<name>A0A250X3R9_9CHLO</name>
<dbReference type="OrthoDB" id="523781at2759"/>
<reference evidence="2 3" key="1">
    <citation type="submission" date="2017-08" db="EMBL/GenBank/DDBJ databases">
        <title>Acidophilic green algal genome provides insights into adaptation to an acidic environment.</title>
        <authorList>
            <person name="Hirooka S."/>
            <person name="Hirose Y."/>
            <person name="Kanesaki Y."/>
            <person name="Higuchi S."/>
            <person name="Fujiwara T."/>
            <person name="Onuma R."/>
            <person name="Era A."/>
            <person name="Ohbayashi R."/>
            <person name="Uzuka A."/>
            <person name="Nozaki H."/>
            <person name="Yoshikawa H."/>
            <person name="Miyagishima S.Y."/>
        </authorList>
    </citation>
    <scope>NUCLEOTIDE SEQUENCE [LARGE SCALE GENOMIC DNA]</scope>
    <source>
        <strain evidence="2 3">NIES-2499</strain>
    </source>
</reference>
<feature type="transmembrane region" description="Helical" evidence="1">
    <location>
        <begin position="38"/>
        <end position="60"/>
    </location>
</feature>
<proteinExistence type="predicted"/>
<gene>
    <name evidence="2" type="ORF">CEUSTIGMA_g5160.t1</name>
</gene>
<organism evidence="2 3">
    <name type="scientific">Chlamydomonas eustigma</name>
    <dbReference type="NCBI Taxonomy" id="1157962"/>
    <lineage>
        <taxon>Eukaryota</taxon>
        <taxon>Viridiplantae</taxon>
        <taxon>Chlorophyta</taxon>
        <taxon>core chlorophytes</taxon>
        <taxon>Chlorophyceae</taxon>
        <taxon>CS clade</taxon>
        <taxon>Chlamydomonadales</taxon>
        <taxon>Chlamydomonadaceae</taxon>
        <taxon>Chlamydomonas</taxon>
    </lineage>
</organism>
<dbReference type="EMBL" id="BEGY01000026">
    <property type="protein sequence ID" value="GAX77717.1"/>
    <property type="molecule type" value="Genomic_DNA"/>
</dbReference>
<comment type="caution">
    <text evidence="2">The sequence shown here is derived from an EMBL/GenBank/DDBJ whole genome shotgun (WGS) entry which is preliminary data.</text>
</comment>
<dbReference type="Proteomes" id="UP000232323">
    <property type="component" value="Unassembled WGS sequence"/>
</dbReference>